<feature type="region of interest" description="Disordered" evidence="1">
    <location>
        <begin position="91"/>
        <end position="132"/>
    </location>
</feature>
<gene>
    <name evidence="2" type="ORF">PAC_15812</name>
</gene>
<name>A0A1L7XLK1_9HELO</name>
<evidence type="ECO:0000256" key="1">
    <source>
        <dbReference type="SAM" id="MobiDB-lite"/>
    </source>
</evidence>
<accession>A0A1L7XLK1</accession>
<proteinExistence type="predicted"/>
<organism evidence="2 3">
    <name type="scientific">Phialocephala subalpina</name>
    <dbReference type="NCBI Taxonomy" id="576137"/>
    <lineage>
        <taxon>Eukaryota</taxon>
        <taxon>Fungi</taxon>
        <taxon>Dikarya</taxon>
        <taxon>Ascomycota</taxon>
        <taxon>Pezizomycotina</taxon>
        <taxon>Leotiomycetes</taxon>
        <taxon>Helotiales</taxon>
        <taxon>Mollisiaceae</taxon>
        <taxon>Phialocephala</taxon>
        <taxon>Phialocephala fortinii species complex</taxon>
    </lineage>
</organism>
<sequence length="132" mass="14573">MEPKIQYNNGHIRVICLPGVSAPPEVHSGRGLAPKYNKIVRTPNTSPEHAAFTAPMGDASGEQPPEGLSSTDKLHRQRYATMDMAERMYEMSDISSADAGTDKYKRGSLPLDLGEEPPTQTSYSIRTREVRK</sequence>
<keyword evidence="3" id="KW-1185">Reference proteome</keyword>
<dbReference type="AlphaFoldDB" id="A0A1L7XLK1"/>
<dbReference type="EMBL" id="FJOG01000033">
    <property type="protein sequence ID" value="CZR65912.1"/>
    <property type="molecule type" value="Genomic_DNA"/>
</dbReference>
<evidence type="ECO:0000313" key="3">
    <source>
        <dbReference type="Proteomes" id="UP000184330"/>
    </source>
</evidence>
<evidence type="ECO:0000313" key="2">
    <source>
        <dbReference type="EMBL" id="CZR65912.1"/>
    </source>
</evidence>
<feature type="region of interest" description="Disordered" evidence="1">
    <location>
        <begin position="27"/>
        <end position="74"/>
    </location>
</feature>
<reference evidence="2 3" key="1">
    <citation type="submission" date="2016-03" db="EMBL/GenBank/DDBJ databases">
        <authorList>
            <person name="Ploux O."/>
        </authorList>
    </citation>
    <scope>NUCLEOTIDE SEQUENCE [LARGE SCALE GENOMIC DNA]</scope>
    <source>
        <strain evidence="2 3">UAMH 11012</strain>
    </source>
</reference>
<dbReference type="Proteomes" id="UP000184330">
    <property type="component" value="Unassembled WGS sequence"/>
</dbReference>
<protein>
    <submittedName>
        <fullName evidence="2">Uncharacterized protein</fullName>
    </submittedName>
</protein>